<dbReference type="AlphaFoldDB" id="A0A9E7A1I4"/>
<organism evidence="2 3">
    <name type="scientific">Ancylobacter polymorphus</name>
    <dbReference type="NCBI Taxonomy" id="223390"/>
    <lineage>
        <taxon>Bacteria</taxon>
        <taxon>Pseudomonadati</taxon>
        <taxon>Pseudomonadota</taxon>
        <taxon>Alphaproteobacteria</taxon>
        <taxon>Hyphomicrobiales</taxon>
        <taxon>Xanthobacteraceae</taxon>
        <taxon>Ancylobacter</taxon>
    </lineage>
</organism>
<dbReference type="KEGG" id="apol:K9D25_23705"/>
<dbReference type="Pfam" id="PF02371">
    <property type="entry name" value="Transposase_20"/>
    <property type="match status" value="1"/>
</dbReference>
<accession>A0A9E7A1I4</accession>
<proteinExistence type="predicted"/>
<gene>
    <name evidence="2" type="ORF">K9D25_23705</name>
</gene>
<sequence length="379" mass="42376">MTDQCKTAAIHRQANTLFVSLELGRARWLVTVCAPRSDKFSRHTIAGGDSAGLLQLLLRLRAAAERRLGAPISAAVVQEAGLDGFWLHRLLLREGIASYVVDPASIAVNRRHRRAKTDAVDGDLLVRTLMAWSRGEHQVCSMVEAPSPDAEDRRRLSRERGRLIKERIAHTNRIKGLLFGQGVGDYDPLRADRRTRLATLQTGDGRPLPDHLGREISREIDRLELVLSQLTAVERERDTLLAQAGEMAPALLVRLRGIGPEFASLLWLEALFRRFDNRRQIAAYAGLAPSPWQSGGIDREQGITKAGNPRLRHTMVELAWFWVRHQPGSALSRWFAQRVGPGRGRVRRIAIVALARKLLVALWRYVTQGTMPEGAVLKP</sequence>
<feature type="domain" description="Transposase IS116/IS110/IS902 C-terminal" evidence="1">
    <location>
        <begin position="251"/>
        <end position="328"/>
    </location>
</feature>
<evidence type="ECO:0000313" key="3">
    <source>
        <dbReference type="Proteomes" id="UP000831684"/>
    </source>
</evidence>
<dbReference type="RefSeq" id="WP_244451436.1">
    <property type="nucleotide sequence ID" value="NZ_CP083242.1"/>
</dbReference>
<dbReference type="GO" id="GO:0004803">
    <property type="term" value="F:transposase activity"/>
    <property type="evidence" value="ECO:0007669"/>
    <property type="project" value="InterPro"/>
</dbReference>
<dbReference type="InterPro" id="IPR047650">
    <property type="entry name" value="Transpos_IS110"/>
</dbReference>
<evidence type="ECO:0000313" key="2">
    <source>
        <dbReference type="EMBL" id="UOK73847.1"/>
    </source>
</evidence>
<dbReference type="GO" id="GO:0006313">
    <property type="term" value="P:DNA transposition"/>
    <property type="evidence" value="ECO:0007669"/>
    <property type="project" value="InterPro"/>
</dbReference>
<evidence type="ECO:0000259" key="1">
    <source>
        <dbReference type="Pfam" id="PF02371"/>
    </source>
</evidence>
<keyword evidence="2" id="KW-0614">Plasmid</keyword>
<reference evidence="2" key="1">
    <citation type="submission" date="2021-09" db="EMBL/GenBank/DDBJ databases">
        <title>Network and meta-omics reveal the key degrader and cooperation patterns in an efficient 1,4-dioxane-degrading microbial community.</title>
        <authorList>
            <person name="Dai C."/>
        </authorList>
    </citation>
    <scope>NUCLEOTIDE SEQUENCE</scope>
    <source>
        <strain evidence="2">ZM13</strain>
        <plasmid evidence="2">pC</plasmid>
    </source>
</reference>
<dbReference type="GO" id="GO:0003677">
    <property type="term" value="F:DNA binding"/>
    <property type="evidence" value="ECO:0007669"/>
    <property type="project" value="InterPro"/>
</dbReference>
<protein>
    <submittedName>
        <fullName evidence="2">IS110 family transposase</fullName>
    </submittedName>
</protein>
<dbReference type="PANTHER" id="PTHR33055:SF3">
    <property type="entry name" value="PUTATIVE TRANSPOSASE FOR IS117-RELATED"/>
    <property type="match status" value="1"/>
</dbReference>
<dbReference type="PANTHER" id="PTHR33055">
    <property type="entry name" value="TRANSPOSASE FOR INSERTION SEQUENCE ELEMENT IS1111A"/>
    <property type="match status" value="1"/>
</dbReference>
<dbReference type="InterPro" id="IPR003346">
    <property type="entry name" value="Transposase_20"/>
</dbReference>
<dbReference type="Proteomes" id="UP000831684">
    <property type="component" value="Plasmid pC"/>
</dbReference>
<geneLocation type="plasmid" evidence="2 3">
    <name>pC</name>
</geneLocation>
<dbReference type="NCBIfam" id="NF033542">
    <property type="entry name" value="transpos_IS110"/>
    <property type="match status" value="1"/>
</dbReference>
<name>A0A9E7A1I4_9HYPH</name>
<dbReference type="EMBL" id="CP083242">
    <property type="protein sequence ID" value="UOK73847.1"/>
    <property type="molecule type" value="Genomic_DNA"/>
</dbReference>